<accession>A0A3L8Q0I0</accession>
<evidence type="ECO:0000313" key="2">
    <source>
        <dbReference type="EMBL" id="RLV61177.1"/>
    </source>
</evidence>
<organism evidence="2 3">
    <name type="scientific">Parashewanella curva</name>
    <dbReference type="NCBI Taxonomy" id="2338552"/>
    <lineage>
        <taxon>Bacteria</taxon>
        <taxon>Pseudomonadati</taxon>
        <taxon>Pseudomonadota</taxon>
        <taxon>Gammaproteobacteria</taxon>
        <taxon>Alteromonadales</taxon>
        <taxon>Shewanellaceae</taxon>
        <taxon>Parashewanella</taxon>
    </lineage>
</organism>
<comment type="caution">
    <text evidence="2">The sequence shown here is derived from an EMBL/GenBank/DDBJ whole genome shotgun (WGS) entry which is preliminary data.</text>
</comment>
<reference evidence="2 3" key="1">
    <citation type="submission" date="2018-09" db="EMBL/GenBank/DDBJ databases">
        <title>Phylogeny of the Shewanellaceae, and recommendation for two new genera, Pseudoshewanella and Parashewanella.</title>
        <authorList>
            <person name="Wang G."/>
        </authorList>
    </citation>
    <scope>NUCLEOTIDE SEQUENCE [LARGE SCALE GENOMIC DNA]</scope>
    <source>
        <strain evidence="2 3">C51</strain>
    </source>
</reference>
<dbReference type="Gene3D" id="1.10.533.10">
    <property type="entry name" value="Death Domain, Fas"/>
    <property type="match status" value="1"/>
</dbReference>
<dbReference type="SUPFAM" id="SSF47986">
    <property type="entry name" value="DEATH domain"/>
    <property type="match status" value="1"/>
</dbReference>
<evidence type="ECO:0000313" key="3">
    <source>
        <dbReference type="Proteomes" id="UP000281474"/>
    </source>
</evidence>
<evidence type="ECO:0000256" key="1">
    <source>
        <dbReference type="SAM" id="Coils"/>
    </source>
</evidence>
<keyword evidence="3" id="KW-1185">Reference proteome</keyword>
<name>A0A3L8Q0I0_9GAMM</name>
<gene>
    <name evidence="2" type="ORF">D5018_02665</name>
</gene>
<dbReference type="RefSeq" id="WP_121837439.1">
    <property type="nucleotide sequence ID" value="NZ_ML014756.1"/>
</dbReference>
<protein>
    <recommendedName>
        <fullName evidence="4">CARD domain-containing protein</fullName>
    </recommendedName>
</protein>
<dbReference type="EMBL" id="QZEI01000005">
    <property type="protein sequence ID" value="RLV61177.1"/>
    <property type="molecule type" value="Genomic_DNA"/>
</dbReference>
<evidence type="ECO:0008006" key="4">
    <source>
        <dbReference type="Google" id="ProtNLM"/>
    </source>
</evidence>
<dbReference type="InterPro" id="IPR011029">
    <property type="entry name" value="DEATH-like_dom_sf"/>
</dbReference>
<dbReference type="Proteomes" id="UP000281474">
    <property type="component" value="Unassembled WGS sequence"/>
</dbReference>
<proteinExistence type="predicted"/>
<dbReference type="CDD" id="cd01671">
    <property type="entry name" value="CARD"/>
    <property type="match status" value="1"/>
</dbReference>
<dbReference type="AlphaFoldDB" id="A0A3L8Q0I0"/>
<feature type="coiled-coil region" evidence="1">
    <location>
        <begin position="134"/>
        <end position="203"/>
    </location>
</feature>
<feature type="coiled-coil region" evidence="1">
    <location>
        <begin position="281"/>
        <end position="308"/>
    </location>
</feature>
<keyword evidence="1" id="KW-0175">Coiled coil</keyword>
<sequence>MTVQYTNIFACSTALKVQSRYLQNCLPVDSLLSSLRYNGISGNEYEEVKACTTPSTRAAKLIGYIITNTNANGAEVFSKFMNALEVNGSKVIAARLKEQYVACRNSPSKFLQYLEHETTVTKPVSASFVPSVNKSELEQLIQQQETELSDVKKKAEELEAKRLTLESSEYSLKINLRKRERELEEKTKENEVKNRKITKLEEELRNPETHRGVLQTNNELLKIELKKMIIEASELDVKLKSTTENFKAVCEQRDENSKRIIQLEAEKSELTGVISRQVTEKADKDREIASLKEQNRLLTIKLQHTEAKLNQFKVSNGGSSIEMMDTLPAPAKLIDGDYAYTDVPNISVRKYDACYSAVTTAIGESGVSEAQKIAGKLFSNGIISNRQKEELQKYELHRFRYAESLFDLLRRQINANDGKISQDMWNCFPLWVKDIYIS</sequence>